<dbReference type="Gene3D" id="3.40.50.720">
    <property type="entry name" value="NAD(P)-binding Rossmann-like Domain"/>
    <property type="match status" value="1"/>
</dbReference>
<dbReference type="Pfam" id="PF00106">
    <property type="entry name" value="adh_short"/>
    <property type="match status" value="1"/>
</dbReference>
<feature type="region of interest" description="Disordered" evidence="4">
    <location>
        <begin position="243"/>
        <end position="266"/>
    </location>
</feature>
<evidence type="ECO:0000313" key="5">
    <source>
        <dbReference type="EMBL" id="KAL3427300.1"/>
    </source>
</evidence>
<dbReference type="Proteomes" id="UP001629113">
    <property type="component" value="Unassembled WGS sequence"/>
</dbReference>
<proteinExistence type="inferred from homology"/>
<dbReference type="EMBL" id="JBFCZG010000001">
    <property type="protein sequence ID" value="KAL3427300.1"/>
    <property type="molecule type" value="Genomic_DNA"/>
</dbReference>
<feature type="compositionally biased region" description="Low complexity" evidence="4">
    <location>
        <begin position="247"/>
        <end position="262"/>
    </location>
</feature>
<dbReference type="PRINTS" id="PR00081">
    <property type="entry name" value="GDHRDH"/>
</dbReference>
<evidence type="ECO:0000256" key="3">
    <source>
        <dbReference type="ARBA" id="ARBA00023002"/>
    </source>
</evidence>
<keyword evidence="3" id="KW-0560">Oxidoreductase</keyword>
<dbReference type="InterPro" id="IPR036291">
    <property type="entry name" value="NAD(P)-bd_dom_sf"/>
</dbReference>
<evidence type="ECO:0000256" key="1">
    <source>
        <dbReference type="ARBA" id="ARBA00006484"/>
    </source>
</evidence>
<comment type="similarity">
    <text evidence="1">Belongs to the short-chain dehydrogenases/reductases (SDR) family.</text>
</comment>
<evidence type="ECO:0000313" key="6">
    <source>
        <dbReference type="Proteomes" id="UP001629113"/>
    </source>
</evidence>
<organism evidence="5 6">
    <name type="scientific">Phlyctema vagabunda</name>
    <dbReference type="NCBI Taxonomy" id="108571"/>
    <lineage>
        <taxon>Eukaryota</taxon>
        <taxon>Fungi</taxon>
        <taxon>Dikarya</taxon>
        <taxon>Ascomycota</taxon>
        <taxon>Pezizomycotina</taxon>
        <taxon>Leotiomycetes</taxon>
        <taxon>Helotiales</taxon>
        <taxon>Dermateaceae</taxon>
        <taxon>Phlyctema</taxon>
    </lineage>
</organism>
<gene>
    <name evidence="5" type="ORF">PVAG01_00808</name>
</gene>
<dbReference type="SUPFAM" id="SSF51735">
    <property type="entry name" value="NAD(P)-binding Rossmann-fold domains"/>
    <property type="match status" value="1"/>
</dbReference>
<reference evidence="5 6" key="1">
    <citation type="submission" date="2024-06" db="EMBL/GenBank/DDBJ databases">
        <title>Complete genome of Phlyctema vagabunda strain 19-DSS-EL-015.</title>
        <authorList>
            <person name="Fiorenzani C."/>
        </authorList>
    </citation>
    <scope>NUCLEOTIDE SEQUENCE [LARGE SCALE GENOMIC DNA]</scope>
    <source>
        <strain evidence="5 6">19-DSS-EL-015</strain>
    </source>
</reference>
<evidence type="ECO:0000256" key="2">
    <source>
        <dbReference type="ARBA" id="ARBA00022857"/>
    </source>
</evidence>
<comment type="caution">
    <text evidence="5">The sequence shown here is derived from an EMBL/GenBank/DDBJ whole genome shotgun (WGS) entry which is preliminary data.</text>
</comment>
<name>A0ABR4PVA7_9HELO</name>
<feature type="compositionally biased region" description="Acidic residues" evidence="4">
    <location>
        <begin position="194"/>
        <end position="204"/>
    </location>
</feature>
<keyword evidence="2" id="KW-0521">NADP</keyword>
<accession>A0ABR4PVA7</accession>
<dbReference type="PANTHER" id="PTHR43490:SF99">
    <property type="entry name" value="SHORT-CHAIN DEHYDROGENASE_REDUCTASE"/>
    <property type="match status" value="1"/>
</dbReference>
<evidence type="ECO:0000256" key="4">
    <source>
        <dbReference type="SAM" id="MobiDB-lite"/>
    </source>
</evidence>
<dbReference type="InterPro" id="IPR002347">
    <property type="entry name" value="SDR_fam"/>
</dbReference>
<sequence length="307" mass="32936">MPENKSSLIILVTGANRGIGFNIIQSTARRLPDATFILGCRSSKRGHEAVASLQKLGITAPLGVLELDVTDDNSICLAASLLRKRFGRLDVLINAASLTLPSTPSSTASFLTSTFSPHKKTPSVHTSTKDLSHLRTTYTQTLSTNLTSVACVSQAFLPLLASSVLPLPKLINISSPFSDTHAHPGSGKGGEVGDGSDSETEIETQDAHRPSLSYNISTVGLEYFSREFRELKWAECEVYVVRPPPSSSSSSHTLPSHPQSSTRPLDRHLAHLEGITRLIDARDGRFRSALGWELGPAAGGIREVVGM</sequence>
<protein>
    <submittedName>
        <fullName evidence="5">Short chain dehydrogenase</fullName>
    </submittedName>
</protein>
<feature type="region of interest" description="Disordered" evidence="4">
    <location>
        <begin position="178"/>
        <end position="209"/>
    </location>
</feature>
<keyword evidence="6" id="KW-1185">Reference proteome</keyword>
<dbReference type="PANTHER" id="PTHR43490">
    <property type="entry name" value="(+)-NEOMENTHOL DEHYDROGENASE"/>
    <property type="match status" value="1"/>
</dbReference>